<dbReference type="Pfam" id="PF02780">
    <property type="entry name" value="Transketolase_C"/>
    <property type="match status" value="1"/>
</dbReference>
<dbReference type="EC" id="1.2.4.4" evidence="3"/>
<evidence type="ECO:0000256" key="2">
    <source>
        <dbReference type="ARBA" id="ARBA00003906"/>
    </source>
</evidence>
<dbReference type="InterPro" id="IPR029061">
    <property type="entry name" value="THDP-binding"/>
</dbReference>
<dbReference type="GO" id="GO:0009083">
    <property type="term" value="P:branched-chain amino acid catabolic process"/>
    <property type="evidence" value="ECO:0007669"/>
    <property type="project" value="TreeGrafter"/>
</dbReference>
<dbReference type="InterPro" id="IPR033248">
    <property type="entry name" value="Transketolase_C"/>
</dbReference>
<dbReference type="GO" id="GO:0007584">
    <property type="term" value="P:response to nutrient"/>
    <property type="evidence" value="ECO:0007669"/>
    <property type="project" value="TreeGrafter"/>
</dbReference>
<keyword evidence="8" id="KW-1185">Reference proteome</keyword>
<keyword evidence="5" id="KW-0786">Thiamine pyrophosphate</keyword>
<reference evidence="7 8" key="1">
    <citation type="submission" date="2018-05" db="EMBL/GenBank/DDBJ databases">
        <title>Marinifilum breve JC075T sp. nov., a marine bacterium isolated from Yongle Blue Hole in the South China Sea.</title>
        <authorList>
            <person name="Fu T."/>
        </authorList>
    </citation>
    <scope>NUCLEOTIDE SEQUENCE [LARGE SCALE GENOMIC DNA]</scope>
    <source>
        <strain evidence="7 8">JC075</strain>
    </source>
</reference>
<comment type="cofactor">
    <cofactor evidence="1">
        <name>thiamine diphosphate</name>
        <dbReference type="ChEBI" id="CHEBI:58937"/>
    </cofactor>
</comment>
<dbReference type="Pfam" id="PF00676">
    <property type="entry name" value="E1_dh"/>
    <property type="match status" value="1"/>
</dbReference>
<dbReference type="GO" id="GO:0003863">
    <property type="term" value="F:branched-chain 2-oxo acid dehydrogenase activity"/>
    <property type="evidence" value="ECO:0007669"/>
    <property type="project" value="UniProtKB-EC"/>
</dbReference>
<dbReference type="SUPFAM" id="SSF52518">
    <property type="entry name" value="Thiamin diphosphate-binding fold (THDP-binding)"/>
    <property type="match status" value="2"/>
</dbReference>
<evidence type="ECO:0000256" key="5">
    <source>
        <dbReference type="ARBA" id="ARBA00023052"/>
    </source>
</evidence>
<evidence type="ECO:0000313" key="8">
    <source>
        <dbReference type="Proteomes" id="UP000248079"/>
    </source>
</evidence>
<comment type="caution">
    <text evidence="7">The sequence shown here is derived from an EMBL/GenBank/DDBJ whole genome shotgun (WGS) entry which is preliminary data.</text>
</comment>
<evidence type="ECO:0000256" key="3">
    <source>
        <dbReference type="ARBA" id="ARBA00012277"/>
    </source>
</evidence>
<gene>
    <name evidence="7" type="ORF">DF185_14035</name>
</gene>
<dbReference type="SUPFAM" id="SSF52922">
    <property type="entry name" value="TK C-terminal domain-like"/>
    <property type="match status" value="1"/>
</dbReference>
<dbReference type="EMBL" id="QFLI01000006">
    <property type="protein sequence ID" value="PXX99218.1"/>
    <property type="molecule type" value="Genomic_DNA"/>
</dbReference>
<evidence type="ECO:0000256" key="4">
    <source>
        <dbReference type="ARBA" id="ARBA00023002"/>
    </source>
</evidence>
<evidence type="ECO:0000259" key="6">
    <source>
        <dbReference type="SMART" id="SM00861"/>
    </source>
</evidence>
<evidence type="ECO:0000313" key="7">
    <source>
        <dbReference type="EMBL" id="PXX99218.1"/>
    </source>
</evidence>
<dbReference type="InterPro" id="IPR009014">
    <property type="entry name" value="Transketo_C/PFOR_II"/>
</dbReference>
<dbReference type="PANTHER" id="PTHR42980:SF1">
    <property type="entry name" value="2-OXOISOVALERATE DEHYDROGENASE SUBUNIT BETA, MITOCHONDRIAL"/>
    <property type="match status" value="1"/>
</dbReference>
<proteinExistence type="predicted"/>
<dbReference type="InterPro" id="IPR005475">
    <property type="entry name" value="Transketolase-like_Pyr-bd"/>
</dbReference>
<dbReference type="InterPro" id="IPR001017">
    <property type="entry name" value="DH_E1"/>
</dbReference>
<dbReference type="CDD" id="cd02000">
    <property type="entry name" value="TPP_E1_PDC_ADC_BCADC"/>
    <property type="match status" value="1"/>
</dbReference>
<protein>
    <recommendedName>
        <fullName evidence="3">3-methyl-2-oxobutanoate dehydrogenase (2-methylpropanoyl-transferring)</fullName>
        <ecNumber evidence="3">1.2.4.4</ecNumber>
    </recommendedName>
</protein>
<dbReference type="Pfam" id="PF02779">
    <property type="entry name" value="Transket_pyr"/>
    <property type="match status" value="1"/>
</dbReference>
<keyword evidence="4" id="KW-0560">Oxidoreductase</keyword>
<sequence>MEAKDDNLSYEDFTSEVLEDYRIANISRQLSILGRKEVLTGKAKFGIFGDGKEIAQIAMAKSFKKGDWRSGYYRDQTFMLASGMLTAEEFFAQLFGETQLDKNPANGGRLMNNHYASRSLNEDGSWKNLTEQKNSSADISPTAGQMPRLLGLAYASKLFRENKELHQFTNFSLKGNEVAFGTIGDSSTSEGHFWETINAAGVLKVPMAMSVWDDGWGISVPNKYQTTKQNISEVLKGFEQDENGDGYLIYKAKGWDYPALCKMYAEGVELCRRDHVPVLFHVTEMTQPLGHSTSGSHERYKTKERLEWEANFDPIKKMREWIISMELIEIEKLDEIEAEAEEIVKKARQAAWKSFTDPIKKERDQLIKLVEEAGCNCKKTDRINSITSGLKKVIHPVRKDNVSAAKKILRHICSRCESFKPLKSQLQVWLKNTIEENEERYSSHLYSETGLKISNIKPVAPVYGEKSKTVNGREVLRDNFEKLFTKYPLLLTFGEDTGFIGGVNQSLEGMQEKFGELRVTDTGIREATILGQGIGLALRGLRPIAEIQYFDYLLYALQTMSDDLATMQYRTKGGQKSPVIIRTRGHRLEGIWHSGSPLSMVINSIRGVHVCVPRNMTVAAGLYNSLLESDEPALVIEPLNGYRLKEKMPENLGEFKTALGVPEVLNEGSDITLVTYGSCVRIAEDAVKQLKDFDISVELIDVQTLLPFDVNQRILESVKKTNRIVFFDEDVPGGATAFMMQKVLEDQKAYFYLDSEPKTITAKDHRPAYGTDGDYFSNPNAEDVFEVIYDIMRESNPNKFPSIYTE</sequence>
<evidence type="ECO:0000256" key="1">
    <source>
        <dbReference type="ARBA" id="ARBA00001964"/>
    </source>
</evidence>
<dbReference type="Gene3D" id="3.40.50.920">
    <property type="match status" value="1"/>
</dbReference>
<comment type="function">
    <text evidence="2">E1 component of the 2-oxoglutarate dehydrogenase (OGDH) complex which catalyzes the decarboxylation of 2-oxoglutarate, the first step in the conversion of 2-oxoglutarate to succinyl-CoA and CO(2).</text>
</comment>
<dbReference type="PANTHER" id="PTHR42980">
    <property type="entry name" value="2-OXOISOVALERATE DEHYDROGENASE SUBUNIT BETA-RELATED"/>
    <property type="match status" value="1"/>
</dbReference>
<dbReference type="Proteomes" id="UP000248079">
    <property type="component" value="Unassembled WGS sequence"/>
</dbReference>
<dbReference type="SMART" id="SM00861">
    <property type="entry name" value="Transket_pyr"/>
    <property type="match status" value="1"/>
</dbReference>
<accession>A0A2V3ZZL8</accession>
<dbReference type="AlphaFoldDB" id="A0A2V3ZZL8"/>
<feature type="domain" description="Transketolase-like pyrimidine-binding" evidence="6">
    <location>
        <begin position="470"/>
        <end position="644"/>
    </location>
</feature>
<name>A0A2V3ZZL8_9BACT</name>
<organism evidence="7 8">
    <name type="scientific">Marinifilum breve</name>
    <dbReference type="NCBI Taxonomy" id="2184082"/>
    <lineage>
        <taxon>Bacteria</taxon>
        <taxon>Pseudomonadati</taxon>
        <taxon>Bacteroidota</taxon>
        <taxon>Bacteroidia</taxon>
        <taxon>Marinilabiliales</taxon>
        <taxon>Marinifilaceae</taxon>
    </lineage>
</organism>
<dbReference type="Gene3D" id="3.40.50.970">
    <property type="match status" value="2"/>
</dbReference>
<dbReference type="OrthoDB" id="9769337at2"/>